<name>A0ABN9Y9C1_9DINO</name>
<proteinExistence type="predicted"/>
<feature type="coiled-coil region" evidence="1">
    <location>
        <begin position="50"/>
        <end position="77"/>
    </location>
</feature>
<dbReference type="Proteomes" id="UP001189429">
    <property type="component" value="Unassembled WGS sequence"/>
</dbReference>
<reference evidence="3" key="1">
    <citation type="submission" date="2023-10" db="EMBL/GenBank/DDBJ databases">
        <authorList>
            <person name="Chen Y."/>
            <person name="Shah S."/>
            <person name="Dougan E. K."/>
            <person name="Thang M."/>
            <person name="Chan C."/>
        </authorList>
    </citation>
    <scope>NUCLEOTIDE SEQUENCE [LARGE SCALE GENOMIC DNA]</scope>
</reference>
<dbReference type="EMBL" id="CAUYUJ010022170">
    <property type="protein sequence ID" value="CAK0909285.1"/>
    <property type="molecule type" value="Genomic_DNA"/>
</dbReference>
<feature type="compositionally biased region" description="Low complexity" evidence="2">
    <location>
        <begin position="127"/>
        <end position="167"/>
    </location>
</feature>
<feature type="non-terminal residue" evidence="3">
    <location>
        <position position="1"/>
    </location>
</feature>
<organism evidence="3 4">
    <name type="scientific">Prorocentrum cordatum</name>
    <dbReference type="NCBI Taxonomy" id="2364126"/>
    <lineage>
        <taxon>Eukaryota</taxon>
        <taxon>Sar</taxon>
        <taxon>Alveolata</taxon>
        <taxon>Dinophyceae</taxon>
        <taxon>Prorocentrales</taxon>
        <taxon>Prorocentraceae</taxon>
        <taxon>Prorocentrum</taxon>
    </lineage>
</organism>
<evidence type="ECO:0000256" key="1">
    <source>
        <dbReference type="SAM" id="Coils"/>
    </source>
</evidence>
<protein>
    <submittedName>
        <fullName evidence="3">Uncharacterized protein</fullName>
    </submittedName>
</protein>
<feature type="region of interest" description="Disordered" evidence="2">
    <location>
        <begin position="127"/>
        <end position="188"/>
    </location>
</feature>
<keyword evidence="4" id="KW-1185">Reference proteome</keyword>
<comment type="caution">
    <text evidence="3">The sequence shown here is derived from an EMBL/GenBank/DDBJ whole genome shotgun (WGS) entry which is preliminary data.</text>
</comment>
<evidence type="ECO:0000313" key="4">
    <source>
        <dbReference type="Proteomes" id="UP001189429"/>
    </source>
</evidence>
<accession>A0ABN9Y9C1</accession>
<sequence>VLRWMRPVKSYVKLGRDVWDLVKSALSQSSRDRVQYARAKDAAAKAMVALQEQQVVVLVLEKELAAAKEEAAKALGASIAPPQLDLGPLSEQLKQLQAGAGQGTTVESVFGEATKVTMEFAKQQQTAAAPEAVSAPPSGGAQTANGAGAAAAGAGATDATMGDVDAGFSDHLQGDEPGGLLAGAASPE</sequence>
<keyword evidence="1" id="KW-0175">Coiled coil</keyword>
<evidence type="ECO:0000313" key="3">
    <source>
        <dbReference type="EMBL" id="CAK0909285.1"/>
    </source>
</evidence>
<gene>
    <name evidence="3" type="ORF">PCOR1329_LOCUS83739</name>
</gene>
<feature type="non-terminal residue" evidence="3">
    <location>
        <position position="188"/>
    </location>
</feature>
<evidence type="ECO:0000256" key="2">
    <source>
        <dbReference type="SAM" id="MobiDB-lite"/>
    </source>
</evidence>